<evidence type="ECO:0000256" key="5">
    <source>
        <dbReference type="ARBA" id="ARBA00013558"/>
    </source>
</evidence>
<dbReference type="InterPro" id="IPR000192">
    <property type="entry name" value="Aminotrans_V_dom"/>
</dbReference>
<dbReference type="Gene3D" id="3.40.640.10">
    <property type="entry name" value="Type I PLP-dependent aspartate aminotransferase-like (Major domain)"/>
    <property type="match status" value="1"/>
</dbReference>
<gene>
    <name evidence="14" type="ORF">J3R73_003596</name>
</gene>
<reference evidence="14 15" key="1">
    <citation type="submission" date="2023-07" db="EMBL/GenBank/DDBJ databases">
        <title>Genomic Encyclopedia of Type Strains, Phase IV (KMG-IV): sequencing the most valuable type-strain genomes for metagenomic binning, comparative biology and taxonomic classification.</title>
        <authorList>
            <person name="Goeker M."/>
        </authorList>
    </citation>
    <scope>NUCLEOTIDE SEQUENCE [LARGE SCALE GENOMIC DNA]</scope>
    <source>
        <strain evidence="14 15">DSM 5896</strain>
    </source>
</reference>
<dbReference type="GO" id="GO:0031071">
    <property type="term" value="F:cysteine desulfurase activity"/>
    <property type="evidence" value="ECO:0007669"/>
    <property type="project" value="UniProtKB-EC"/>
</dbReference>
<dbReference type="PANTHER" id="PTHR11601:SF34">
    <property type="entry name" value="CYSTEINE DESULFURASE"/>
    <property type="match status" value="1"/>
</dbReference>
<dbReference type="Pfam" id="PF00266">
    <property type="entry name" value="Aminotran_5"/>
    <property type="match status" value="1"/>
</dbReference>
<evidence type="ECO:0000256" key="10">
    <source>
        <dbReference type="ARBA" id="ARBA00023014"/>
    </source>
</evidence>
<dbReference type="Gene3D" id="1.10.260.50">
    <property type="match status" value="1"/>
</dbReference>
<dbReference type="Gene3D" id="3.90.1150.10">
    <property type="entry name" value="Aspartate Aminotransferase, domain 1"/>
    <property type="match status" value="1"/>
</dbReference>
<comment type="function">
    <text evidence="2">Catalyzes the removal of elemental sulfur atoms from cysteine to produce alanine. Seems to participate in the biosynthesis of the nitrogenase metalloclusters by providing the inorganic sulfur required for the Fe-S core formation.</text>
</comment>
<keyword evidence="15" id="KW-1185">Reference proteome</keyword>
<dbReference type="PROSITE" id="PS00595">
    <property type="entry name" value="AA_TRANSFER_CLASS_5"/>
    <property type="match status" value="1"/>
</dbReference>
<feature type="domain" description="Aminotransferase class V" evidence="13">
    <location>
        <begin position="6"/>
        <end position="371"/>
    </location>
</feature>
<evidence type="ECO:0000256" key="4">
    <source>
        <dbReference type="ARBA" id="ARBA00012239"/>
    </source>
</evidence>
<organism evidence="14 15">
    <name type="scientific">Labrys monachus</name>
    <dbReference type="NCBI Taxonomy" id="217067"/>
    <lineage>
        <taxon>Bacteria</taxon>
        <taxon>Pseudomonadati</taxon>
        <taxon>Pseudomonadota</taxon>
        <taxon>Alphaproteobacteria</taxon>
        <taxon>Hyphomicrobiales</taxon>
        <taxon>Xanthobacteraceae</taxon>
        <taxon>Labrys</taxon>
    </lineage>
</organism>
<evidence type="ECO:0000256" key="7">
    <source>
        <dbReference type="ARBA" id="ARBA00022723"/>
    </source>
</evidence>
<comment type="similarity">
    <text evidence="3">Belongs to the class-V pyridoxal-phosphate-dependent aminotransferase family. NifS/IscS subfamily.</text>
</comment>
<accession>A0ABU0FGR7</accession>
<protein>
    <recommendedName>
        <fullName evidence="5">Cysteine desulfurase</fullName>
        <ecNumber evidence="4">2.8.1.7</ecNumber>
    </recommendedName>
</protein>
<keyword evidence="8" id="KW-0663">Pyridoxal phosphate</keyword>
<dbReference type="InterPro" id="IPR015422">
    <property type="entry name" value="PyrdxlP-dep_Trfase_small"/>
</dbReference>
<evidence type="ECO:0000256" key="9">
    <source>
        <dbReference type="ARBA" id="ARBA00023004"/>
    </source>
</evidence>
<sequence>MATARTYLDHNATTPMRSEARAAMLTALERCGAPSSIHGDGRAMRKLVETARHDVAALVGAPARNVVFCSSATEANNLALCLDWQRGRAAPLGRAAVSAVEHASVLSGGRIPADRLALLPVDARGMVDLAGASALLERWRAEGIAGLVSVMLANNETGVLQPVAALAERVHAAGGILHCDAAQAAGKIPLDIRDLGVDLITISSHKLGGPLGAGALVMASEALHLPNPLLRGGGQERGWRAGTENVPAIAGFGAAAAAAARDLTADAERCRALLAVLEEGVRAIAPEAVIFGEGAPRLPNTLCFAEPGIAAETALIALDLEGISVSSGSACSSGKVKVSHVLTAMGVPPDLAACALRVSLGRETLAEEVEFFVAVWTRLRKSLHDRKQHRAA</sequence>
<dbReference type="Proteomes" id="UP001237448">
    <property type="component" value="Unassembled WGS sequence"/>
</dbReference>
<evidence type="ECO:0000256" key="12">
    <source>
        <dbReference type="RuleBase" id="RU004504"/>
    </source>
</evidence>
<name>A0ABU0FGR7_9HYPH</name>
<dbReference type="InterPro" id="IPR020578">
    <property type="entry name" value="Aminotrans_V_PyrdxlP_BS"/>
</dbReference>
<dbReference type="RefSeq" id="WP_307429695.1">
    <property type="nucleotide sequence ID" value="NZ_JAUSVK010000001.1"/>
</dbReference>
<keyword evidence="9" id="KW-0408">Iron</keyword>
<evidence type="ECO:0000256" key="3">
    <source>
        <dbReference type="ARBA" id="ARBA00006490"/>
    </source>
</evidence>
<dbReference type="InterPro" id="IPR015421">
    <property type="entry name" value="PyrdxlP-dep_Trfase_major"/>
</dbReference>
<dbReference type="InterPro" id="IPR016454">
    <property type="entry name" value="Cysteine_dSase"/>
</dbReference>
<keyword evidence="7" id="KW-0479">Metal-binding</keyword>
<evidence type="ECO:0000256" key="6">
    <source>
        <dbReference type="ARBA" id="ARBA00022679"/>
    </source>
</evidence>
<evidence type="ECO:0000313" key="15">
    <source>
        <dbReference type="Proteomes" id="UP001237448"/>
    </source>
</evidence>
<dbReference type="SUPFAM" id="SSF53383">
    <property type="entry name" value="PLP-dependent transferases"/>
    <property type="match status" value="1"/>
</dbReference>
<dbReference type="PANTHER" id="PTHR11601">
    <property type="entry name" value="CYSTEINE DESULFURYLASE FAMILY MEMBER"/>
    <property type="match status" value="1"/>
</dbReference>
<comment type="catalytic activity">
    <reaction evidence="11">
        <text>(sulfur carrier)-H + L-cysteine = (sulfur carrier)-SH + L-alanine</text>
        <dbReference type="Rhea" id="RHEA:43892"/>
        <dbReference type="Rhea" id="RHEA-COMP:14737"/>
        <dbReference type="Rhea" id="RHEA-COMP:14739"/>
        <dbReference type="ChEBI" id="CHEBI:29917"/>
        <dbReference type="ChEBI" id="CHEBI:35235"/>
        <dbReference type="ChEBI" id="CHEBI:57972"/>
        <dbReference type="ChEBI" id="CHEBI:64428"/>
        <dbReference type="EC" id="2.8.1.7"/>
    </reaction>
</comment>
<evidence type="ECO:0000256" key="2">
    <source>
        <dbReference type="ARBA" id="ARBA00003120"/>
    </source>
</evidence>
<dbReference type="InterPro" id="IPR015424">
    <property type="entry name" value="PyrdxlP-dep_Trfase"/>
</dbReference>
<evidence type="ECO:0000256" key="8">
    <source>
        <dbReference type="ARBA" id="ARBA00022898"/>
    </source>
</evidence>
<keyword evidence="6 14" id="KW-0808">Transferase</keyword>
<dbReference type="EC" id="2.8.1.7" evidence="4"/>
<proteinExistence type="inferred from homology"/>
<comment type="caution">
    <text evidence="14">The sequence shown here is derived from an EMBL/GenBank/DDBJ whole genome shotgun (WGS) entry which is preliminary data.</text>
</comment>
<keyword evidence="10" id="KW-0411">Iron-sulfur</keyword>
<dbReference type="PIRSF" id="PIRSF005572">
    <property type="entry name" value="NifS"/>
    <property type="match status" value="1"/>
</dbReference>
<evidence type="ECO:0000256" key="11">
    <source>
        <dbReference type="ARBA" id="ARBA00050776"/>
    </source>
</evidence>
<comment type="cofactor">
    <cofactor evidence="1 12">
        <name>pyridoxal 5'-phosphate</name>
        <dbReference type="ChEBI" id="CHEBI:597326"/>
    </cofactor>
</comment>
<dbReference type="EMBL" id="JAUSVK010000001">
    <property type="protein sequence ID" value="MDQ0393804.1"/>
    <property type="molecule type" value="Genomic_DNA"/>
</dbReference>
<evidence type="ECO:0000259" key="13">
    <source>
        <dbReference type="Pfam" id="PF00266"/>
    </source>
</evidence>
<evidence type="ECO:0000256" key="1">
    <source>
        <dbReference type="ARBA" id="ARBA00001933"/>
    </source>
</evidence>
<evidence type="ECO:0000313" key="14">
    <source>
        <dbReference type="EMBL" id="MDQ0393804.1"/>
    </source>
</evidence>